<reference evidence="3" key="1">
    <citation type="journal article" date="2019" name="Int. J. Syst. Evol. Microbiol.">
        <title>The Global Catalogue of Microorganisms (GCM) 10K type strain sequencing project: providing services to taxonomists for standard genome sequencing and annotation.</title>
        <authorList>
            <consortium name="The Broad Institute Genomics Platform"/>
            <consortium name="The Broad Institute Genome Sequencing Center for Infectious Disease"/>
            <person name="Wu L."/>
            <person name="Ma J."/>
        </authorList>
    </citation>
    <scope>NUCLEOTIDE SEQUENCE [LARGE SCALE GENOMIC DNA]</scope>
    <source>
        <strain evidence="3">CGMCC 1.7656</strain>
    </source>
</reference>
<evidence type="ECO:0000313" key="3">
    <source>
        <dbReference type="Proteomes" id="UP000620064"/>
    </source>
</evidence>
<dbReference type="InterPro" id="IPR046020">
    <property type="entry name" value="DUF5977"/>
</dbReference>
<comment type="caution">
    <text evidence="2">The sequence shown here is derived from an EMBL/GenBank/DDBJ whole genome shotgun (WGS) entry which is preliminary data.</text>
</comment>
<accession>A0ABQ2NPV9</accession>
<protein>
    <recommendedName>
        <fullName evidence="1">DUF5977 domain-containing protein</fullName>
    </recommendedName>
</protein>
<gene>
    <name evidence="2" type="ORF">GCM10010992_27850</name>
</gene>
<evidence type="ECO:0000313" key="2">
    <source>
        <dbReference type="EMBL" id="GGP06755.1"/>
    </source>
</evidence>
<dbReference type="EMBL" id="BMLV01000011">
    <property type="protein sequence ID" value="GGP06755.1"/>
    <property type="molecule type" value="Genomic_DNA"/>
</dbReference>
<dbReference type="Pfam" id="PF19404">
    <property type="entry name" value="DUF5977"/>
    <property type="match status" value="1"/>
</dbReference>
<dbReference type="RefSeq" id="WP_188618758.1">
    <property type="nucleotide sequence ID" value="NZ_BMLV01000011.1"/>
</dbReference>
<sequence length="1348" mass="153247">MMRKIVILFLYFFVQIFYSQTIAPKIPSLPSSPEAAMLGKFGDIPVGYYTGTADITIPLYNLSLNNITIPLSLSYQSSGIKVADEATWVGLGWNFSPEGTIIQEIRGKEDREDTTLYINNVNGYNYFKDHFGTVLTEDYMLRMQQGCGLIPLCSHYANEAPYVDNDDVMTRLSDGNGEPDIYSYNFGNYSGKFYVNPETSQIVMLEKENSIKFERNGSTWKATTKEGDVYYFNTIETISGTSNKFANVKGYTFKVSEIKLVSGKSIYFNYTEDVDFHSSAIETSHITNFSNSPSNGGYLDVFYSFRNLLTSIETEDTKIILSLGNREDIMPANTQNPAKKLDRIDIISKQNNKKIKSFKFNYTYFDYDTNYSYKFYNANNNLPQSQIEYLGKRLKLDKIDLINYIQDQEEPNNSSYKFEYNTSKKMPLKISNSVDYYGFFNGENNNTSLPDLDYFDYFYTEQYKQKQELGLKYPYIGGKRYFNVNFASANILNKIVYPTMGYTKFEYEPNTFNNQFIPDKTLHDLAFKKNSLINIGHISYNNNYIKDFTINKSATFIFENEINDGYSTYSNSNAPIYTYNQMSGFKIEFYKTWTDNTGAHTQIIKTWDLSSVTTSDFSSNHGKQWHDEIRIEYENNPTLQYHVKINTPNNFYLSNDTYHIAGMKSTFNYYDNTGVDTSTSFGGGLRIKSIKNYDNNHQLINNKGFKYFGGKLINKFEPLSFILHASYKERPAVINNGCVEENYSIFNDISVNSKDFGLGNLLVGYDKVEQTETSFINNSTKGKKVFYYYNSEIIKPKNLPQINNNNGAVYKEESYDSSGFKLVEKLYNYGFFSTENYAFPGFKILKNTLGPEYPLTNVYPTIVSGCSNSGIRNFTFDNNFNFTAYSFWKYPIISKRYYLNSEQTTQFFPNNNSLTTVINYGYNSQNLLNSEKTTFPGNIVKEVKYLYANDKFNQYLIGKNIVGVPLESSEIKTENGINSTISSVEVKYPISDSDANTKTSGLPLPYKVENKNLYGSSTKEELTFDKYDNKGNVQQFTTKGLSITTIIWGYNQAQPIIKIEGIGYEAFMAISGVSTLINDIIGKSNSDIDLNSEQILLTALDNLRANNDLNSYLITTYTYDPLIGVTTITPPSGIREKYNYDTGNRLQSIVDVNGKILKEFKYNYTTTVVPLYYNIEKSQTFIKNNCNDGFQGNNYIYSVPAGSYSSSVSQADADNLAQNDINSNGQTAANNFGTCSAAPIITCTFTKNPTLSLSSFSPLFTNSSSQGNLGKLDITFNSSSSYAWANQTLIGYISSSCVPTINRNISYTENGRTWSIDLKTNGEVYLKFVSGSNFYSNTTITFNIQYLK</sequence>
<proteinExistence type="predicted"/>
<feature type="domain" description="DUF5977" evidence="1">
    <location>
        <begin position="1172"/>
        <end position="1236"/>
    </location>
</feature>
<dbReference type="Proteomes" id="UP000620064">
    <property type="component" value="Unassembled WGS sequence"/>
</dbReference>
<evidence type="ECO:0000259" key="1">
    <source>
        <dbReference type="Pfam" id="PF19404"/>
    </source>
</evidence>
<keyword evidence="3" id="KW-1185">Reference proteome</keyword>
<organism evidence="2 3">
    <name type="scientific">Cloacibacterium rupense</name>
    <dbReference type="NCBI Taxonomy" id="517423"/>
    <lineage>
        <taxon>Bacteria</taxon>
        <taxon>Pseudomonadati</taxon>
        <taxon>Bacteroidota</taxon>
        <taxon>Flavobacteriia</taxon>
        <taxon>Flavobacteriales</taxon>
        <taxon>Weeksellaceae</taxon>
    </lineage>
</organism>
<name>A0ABQ2NPV9_9FLAO</name>